<organism evidence="1 2">
    <name type="scientific">Iris pallida</name>
    <name type="common">Sweet iris</name>
    <dbReference type="NCBI Taxonomy" id="29817"/>
    <lineage>
        <taxon>Eukaryota</taxon>
        <taxon>Viridiplantae</taxon>
        <taxon>Streptophyta</taxon>
        <taxon>Embryophyta</taxon>
        <taxon>Tracheophyta</taxon>
        <taxon>Spermatophyta</taxon>
        <taxon>Magnoliopsida</taxon>
        <taxon>Liliopsida</taxon>
        <taxon>Asparagales</taxon>
        <taxon>Iridaceae</taxon>
        <taxon>Iridoideae</taxon>
        <taxon>Irideae</taxon>
        <taxon>Iris</taxon>
    </lineage>
</organism>
<sequence length="88" mass="10011">MRELQRRCCVLWCWARRCRGTAARKYCGVAVRRCAVLGAQVLRGYDAQVLGTKRRCRGMLRASQLHPQVDRLSGYGAQVADDVADWKI</sequence>
<protein>
    <submittedName>
        <fullName evidence="1">Photosystem I P700 chlorophyll a apoprotein A2 (Plastid)</fullName>
    </submittedName>
</protein>
<gene>
    <name evidence="1" type="ORF">M6B38_194990</name>
</gene>
<reference evidence="1" key="1">
    <citation type="journal article" date="2023" name="GigaByte">
        <title>Genome assembly of the bearded iris, Iris pallida Lam.</title>
        <authorList>
            <person name="Bruccoleri R.E."/>
            <person name="Oakeley E.J."/>
            <person name="Faust A.M.E."/>
            <person name="Altorfer M."/>
            <person name="Dessus-Babus S."/>
            <person name="Burckhardt D."/>
            <person name="Oertli M."/>
            <person name="Naumann U."/>
            <person name="Petersen F."/>
            <person name="Wong J."/>
        </authorList>
    </citation>
    <scope>NUCLEOTIDE SEQUENCE</scope>
    <source>
        <strain evidence="1">GSM-AAB239-AS_SAM_17_03QT</strain>
    </source>
</reference>
<reference evidence="1" key="2">
    <citation type="submission" date="2023-04" db="EMBL/GenBank/DDBJ databases">
        <authorList>
            <person name="Bruccoleri R.E."/>
            <person name="Oakeley E.J."/>
            <person name="Faust A.-M."/>
            <person name="Dessus-Babus S."/>
            <person name="Altorfer M."/>
            <person name="Burckhardt D."/>
            <person name="Oertli M."/>
            <person name="Naumann U."/>
            <person name="Petersen F."/>
            <person name="Wong J."/>
        </authorList>
    </citation>
    <scope>NUCLEOTIDE SEQUENCE</scope>
    <source>
        <strain evidence="1">GSM-AAB239-AS_SAM_17_03QT</strain>
        <tissue evidence="1">Leaf</tissue>
    </source>
</reference>
<evidence type="ECO:0000313" key="1">
    <source>
        <dbReference type="EMBL" id="KAJ6802049.1"/>
    </source>
</evidence>
<dbReference type="AlphaFoldDB" id="A0AAX6EDP4"/>
<dbReference type="Proteomes" id="UP001140949">
    <property type="component" value="Unassembled WGS sequence"/>
</dbReference>
<name>A0AAX6EDP4_IRIPA</name>
<accession>A0AAX6EDP4</accession>
<proteinExistence type="predicted"/>
<comment type="caution">
    <text evidence="1">The sequence shown here is derived from an EMBL/GenBank/DDBJ whole genome shotgun (WGS) entry which is preliminary data.</text>
</comment>
<dbReference type="EMBL" id="JANAVB010037419">
    <property type="protein sequence ID" value="KAJ6802049.1"/>
    <property type="molecule type" value="Genomic_DNA"/>
</dbReference>
<evidence type="ECO:0000313" key="2">
    <source>
        <dbReference type="Proteomes" id="UP001140949"/>
    </source>
</evidence>
<keyword evidence="2" id="KW-1185">Reference proteome</keyword>